<accession>A0A6M1SY29</accession>
<organism evidence="2 3">
    <name type="scientific">Halalkalibaculum roseum</name>
    <dbReference type="NCBI Taxonomy" id="2709311"/>
    <lineage>
        <taxon>Bacteria</taxon>
        <taxon>Pseudomonadati</taxon>
        <taxon>Balneolota</taxon>
        <taxon>Balneolia</taxon>
        <taxon>Balneolales</taxon>
        <taxon>Balneolaceae</taxon>
        <taxon>Halalkalibaculum</taxon>
    </lineage>
</organism>
<evidence type="ECO:0000313" key="2">
    <source>
        <dbReference type="EMBL" id="NGP77178.1"/>
    </source>
</evidence>
<dbReference type="EMBL" id="JAALLT010000003">
    <property type="protein sequence ID" value="NGP77178.1"/>
    <property type="molecule type" value="Genomic_DNA"/>
</dbReference>
<keyword evidence="1" id="KW-0472">Membrane</keyword>
<reference evidence="2 3" key="1">
    <citation type="submission" date="2020-02" db="EMBL/GenBank/DDBJ databases">
        <title>Balneolaceae bacterium YR4-1, complete genome.</title>
        <authorList>
            <person name="Li Y."/>
            <person name="Wu S."/>
        </authorList>
    </citation>
    <scope>NUCLEOTIDE SEQUENCE [LARGE SCALE GENOMIC DNA]</scope>
    <source>
        <strain evidence="2 3">YR4-1</strain>
    </source>
</reference>
<feature type="transmembrane region" description="Helical" evidence="1">
    <location>
        <begin position="32"/>
        <end position="50"/>
    </location>
</feature>
<name>A0A6M1SY29_9BACT</name>
<sequence length="51" mass="5789">MEKRECPGCAMEVDADAEVCPICGYEFPKQSLGMKIMVWLMVILLLAWLLI</sequence>
<dbReference type="AlphaFoldDB" id="A0A6M1SY29"/>
<comment type="caution">
    <text evidence="2">The sequence shown here is derived from an EMBL/GenBank/DDBJ whole genome shotgun (WGS) entry which is preliminary data.</text>
</comment>
<keyword evidence="1" id="KW-0812">Transmembrane</keyword>
<evidence type="ECO:0000313" key="3">
    <source>
        <dbReference type="Proteomes" id="UP000473278"/>
    </source>
</evidence>
<dbReference type="Proteomes" id="UP000473278">
    <property type="component" value="Unassembled WGS sequence"/>
</dbReference>
<keyword evidence="1" id="KW-1133">Transmembrane helix</keyword>
<keyword evidence="3" id="KW-1185">Reference proteome</keyword>
<proteinExistence type="predicted"/>
<gene>
    <name evidence="2" type="ORF">G3570_11070</name>
</gene>
<evidence type="ECO:0000256" key="1">
    <source>
        <dbReference type="SAM" id="Phobius"/>
    </source>
</evidence>
<protein>
    <submittedName>
        <fullName evidence="2">Uncharacterized protein</fullName>
    </submittedName>
</protein>